<keyword evidence="3" id="KW-1185">Reference proteome</keyword>
<proteinExistence type="predicted"/>
<dbReference type="EMBL" id="MU839843">
    <property type="protein sequence ID" value="KAK1751163.1"/>
    <property type="molecule type" value="Genomic_DNA"/>
</dbReference>
<dbReference type="PANTHER" id="PTHR33112:SF13">
    <property type="entry name" value="HETEROKARYON INCOMPATIBILITY DOMAIN-CONTAINING PROTEIN"/>
    <property type="match status" value="1"/>
</dbReference>
<dbReference type="Pfam" id="PF06985">
    <property type="entry name" value="HET"/>
    <property type="match status" value="1"/>
</dbReference>
<gene>
    <name evidence="2" type="ORF">QBC47DRAFT_308643</name>
</gene>
<dbReference type="PANTHER" id="PTHR33112">
    <property type="entry name" value="DOMAIN PROTEIN, PUTATIVE-RELATED"/>
    <property type="match status" value="1"/>
</dbReference>
<organism evidence="2 3">
    <name type="scientific">Echria macrotheca</name>
    <dbReference type="NCBI Taxonomy" id="438768"/>
    <lineage>
        <taxon>Eukaryota</taxon>
        <taxon>Fungi</taxon>
        <taxon>Dikarya</taxon>
        <taxon>Ascomycota</taxon>
        <taxon>Pezizomycotina</taxon>
        <taxon>Sordariomycetes</taxon>
        <taxon>Sordariomycetidae</taxon>
        <taxon>Sordariales</taxon>
        <taxon>Schizotheciaceae</taxon>
        <taxon>Echria</taxon>
    </lineage>
</organism>
<reference evidence="2" key="1">
    <citation type="submission" date="2023-06" db="EMBL/GenBank/DDBJ databases">
        <title>Genome-scale phylogeny and comparative genomics of the fungal order Sordariales.</title>
        <authorList>
            <consortium name="Lawrence Berkeley National Laboratory"/>
            <person name="Hensen N."/>
            <person name="Bonometti L."/>
            <person name="Westerberg I."/>
            <person name="Brannstrom I.O."/>
            <person name="Guillou S."/>
            <person name="Cros-Aarteil S."/>
            <person name="Calhoun S."/>
            <person name="Haridas S."/>
            <person name="Kuo A."/>
            <person name="Mondo S."/>
            <person name="Pangilinan J."/>
            <person name="Riley R."/>
            <person name="Labutti K."/>
            <person name="Andreopoulos B."/>
            <person name="Lipzen A."/>
            <person name="Chen C."/>
            <person name="Yanf M."/>
            <person name="Daum C."/>
            <person name="Ng V."/>
            <person name="Clum A."/>
            <person name="Steindorff A."/>
            <person name="Ohm R."/>
            <person name="Martin F."/>
            <person name="Silar P."/>
            <person name="Natvig D."/>
            <person name="Lalanne C."/>
            <person name="Gautier V."/>
            <person name="Ament-Velasquez S.L."/>
            <person name="Kruys A."/>
            <person name="Hutchinson M.I."/>
            <person name="Powell A.J."/>
            <person name="Barry K."/>
            <person name="Miller A.N."/>
            <person name="Grigoriev I.V."/>
            <person name="Debuchy R."/>
            <person name="Gladieux P."/>
            <person name="Thoren M.H."/>
            <person name="Johannesson H."/>
        </authorList>
    </citation>
    <scope>NUCLEOTIDE SEQUENCE</scope>
    <source>
        <strain evidence="2">PSN4</strain>
    </source>
</reference>
<dbReference type="InterPro" id="IPR010730">
    <property type="entry name" value="HET"/>
</dbReference>
<dbReference type="Proteomes" id="UP001239445">
    <property type="component" value="Unassembled WGS sequence"/>
</dbReference>
<evidence type="ECO:0000259" key="1">
    <source>
        <dbReference type="Pfam" id="PF06985"/>
    </source>
</evidence>
<dbReference type="AlphaFoldDB" id="A0AAJ0B3S6"/>
<name>A0AAJ0B3S6_9PEZI</name>
<evidence type="ECO:0000313" key="2">
    <source>
        <dbReference type="EMBL" id="KAK1751163.1"/>
    </source>
</evidence>
<evidence type="ECO:0000313" key="3">
    <source>
        <dbReference type="Proteomes" id="UP001239445"/>
    </source>
</evidence>
<protein>
    <submittedName>
        <fullName evidence="2">Heterokaryon incompatibility protein-domain-containing protein</fullName>
    </submittedName>
</protein>
<sequence>MSHALVEAPKVPDCPACLKLDYARFTDFAPRLFAAIPGAPKARYRLARFSEVRTAGQGGCATCKVLQQAIDHFWLQEDAKPKEIPWRRSWRLSKRHFEKVICLAQQPGSSLVLFKVVLYDDIADKSSIHTLTIRDATSRIELYRDNSTSSNSSSPVLCPAIGPAAHVETTPTLERAVALAQRWMSLCDATHPKCAPASSGLPKRLVDVRDGVKLVDTLVDEHVFPEEPYATLSHCWGGRRAAQILPKTTHDTLYQHRQGIDWASLPQLFKDVVLLTRALGFRYIWIDSLCIIQDDQEDWMVESTKMADVYQNAILNIAATSMRNASASLFQPRVHGQGFREFEQRDGLAKSPSQETIRIDPQDGPIFSRISHDRSHEVLYGDLSYFRTSMEPLFNRAWVFQERLLCRRTLHFAASELLWECRTDCFCECSRITNTHALSIRNVNSVALEPSSEAGDSNSTSRFVRPKKVLFKDVCEGPTTQPALDFWLRAVEEYSFLYLTRESDRPIALAGIAKQIKCDASPTYLAGLWRADLARALLWAPYPNKKVARSPTGAPTWSWMSRTCLAHPETTMCAVRYKHVSDRPFLPDSRLQIHDENTFCEYEHDNPFGAPLEGRVSLSAAVCRGTVQIAIGRKSSPRWTGRNDVTVILESGNGVLPFLADRPGEDPNTVRLSEPVVCALIGSHDVSDGSASQFLLVLFPVPGQEGLYERIGFSEVPKDTPCLDDAEVERVTII</sequence>
<comment type="caution">
    <text evidence="2">The sequence shown here is derived from an EMBL/GenBank/DDBJ whole genome shotgun (WGS) entry which is preliminary data.</text>
</comment>
<accession>A0AAJ0B3S6</accession>
<feature type="domain" description="Heterokaryon incompatibility" evidence="1">
    <location>
        <begin position="229"/>
        <end position="402"/>
    </location>
</feature>